<dbReference type="EMBL" id="ABCA03000050">
    <property type="protein sequence ID" value="EDS00224.1"/>
    <property type="molecule type" value="Genomic_DNA"/>
</dbReference>
<dbReference type="Proteomes" id="UP000005326">
    <property type="component" value="Unassembled WGS sequence"/>
</dbReference>
<protein>
    <submittedName>
        <fullName evidence="1">Uncharacterized protein</fullName>
    </submittedName>
</protein>
<accession>B0MPU6</accession>
<sequence length="83" mass="9027">MISTKNIGKMISIHALVKRATKGGWVYVAEGKISIHALVKRATAPITVSVSLTVYFNPRPREEGDIAVNIVVTIFSIFQSTPS</sequence>
<reference evidence="1" key="1">
    <citation type="submission" date="2007-10" db="EMBL/GenBank/DDBJ databases">
        <authorList>
            <person name="Fulton L."/>
            <person name="Clifton S."/>
            <person name="Fulton B."/>
            <person name="Xu J."/>
            <person name="Minx P."/>
            <person name="Pepin K.H."/>
            <person name="Johnson M."/>
            <person name="Thiruvilangam P."/>
            <person name="Bhonagiri V."/>
            <person name="Nash W.E."/>
            <person name="Mardis E.R."/>
            <person name="Wilson R.K."/>
        </authorList>
    </citation>
    <scope>NUCLEOTIDE SEQUENCE [LARGE SCALE GENOMIC DNA]</scope>
    <source>
        <strain evidence="1">DSM 15702</strain>
    </source>
</reference>
<reference evidence="1" key="2">
    <citation type="submission" date="2014-06" db="EMBL/GenBank/DDBJ databases">
        <title>Draft genome sequence of Eubacterium siraeum (DSM 15702).</title>
        <authorList>
            <person name="Sudarsanam P."/>
            <person name="Ley R."/>
            <person name="Guruge J."/>
            <person name="Turnbaugh P.J."/>
            <person name="Mahowald M."/>
            <person name="Liep D."/>
            <person name="Gordon J."/>
        </authorList>
    </citation>
    <scope>NUCLEOTIDE SEQUENCE</scope>
    <source>
        <strain evidence="1">DSM 15702</strain>
    </source>
</reference>
<comment type="caution">
    <text evidence="1">The sequence shown here is derived from an EMBL/GenBank/DDBJ whole genome shotgun (WGS) entry which is preliminary data.</text>
</comment>
<name>B0MPU6_9FIRM</name>
<gene>
    <name evidence="1" type="ORF">EUBSIR_01899</name>
</gene>
<evidence type="ECO:0000313" key="1">
    <source>
        <dbReference type="EMBL" id="EDS00224.1"/>
    </source>
</evidence>
<dbReference type="AlphaFoldDB" id="B0MPU6"/>
<organism evidence="1 2">
    <name type="scientific">[Eubacterium] siraeum DSM 15702</name>
    <dbReference type="NCBI Taxonomy" id="428128"/>
    <lineage>
        <taxon>Bacteria</taxon>
        <taxon>Bacillati</taxon>
        <taxon>Bacillota</taxon>
        <taxon>Clostridia</taxon>
        <taxon>Eubacteriales</taxon>
        <taxon>Oscillospiraceae</taxon>
        <taxon>Oscillospiraceae incertae sedis</taxon>
    </lineage>
</organism>
<keyword evidence="2" id="KW-1185">Reference proteome</keyword>
<evidence type="ECO:0000313" key="2">
    <source>
        <dbReference type="Proteomes" id="UP000005326"/>
    </source>
</evidence>
<proteinExistence type="predicted"/>